<evidence type="ECO:0000256" key="4">
    <source>
        <dbReference type="ARBA" id="ARBA00023014"/>
    </source>
</evidence>
<organism evidence="6">
    <name type="scientific">bioreactor metagenome</name>
    <dbReference type="NCBI Taxonomy" id="1076179"/>
    <lineage>
        <taxon>unclassified sequences</taxon>
        <taxon>metagenomes</taxon>
        <taxon>ecological metagenomes</taxon>
    </lineage>
</organism>
<keyword evidence="2" id="KW-0479">Metal-binding</keyword>
<dbReference type="GO" id="GO:0051536">
    <property type="term" value="F:iron-sulfur cluster binding"/>
    <property type="evidence" value="ECO:0007669"/>
    <property type="project" value="UniProtKB-KW"/>
</dbReference>
<keyword evidence="4" id="KW-0411">Iron-sulfur</keyword>
<reference evidence="6" key="1">
    <citation type="submission" date="2019-08" db="EMBL/GenBank/DDBJ databases">
        <authorList>
            <person name="Kucharzyk K."/>
            <person name="Murdoch R.W."/>
            <person name="Higgins S."/>
            <person name="Loffler F."/>
        </authorList>
    </citation>
    <scope>NUCLEOTIDE SEQUENCE</scope>
</reference>
<dbReference type="Pfam" id="PF01869">
    <property type="entry name" value="BcrAD_BadFG"/>
    <property type="match status" value="1"/>
</dbReference>
<comment type="cofactor">
    <cofactor evidence="1">
        <name>[4Fe-4S] cluster</name>
        <dbReference type="ChEBI" id="CHEBI:49883"/>
    </cofactor>
</comment>
<evidence type="ECO:0000256" key="2">
    <source>
        <dbReference type="ARBA" id="ARBA00022723"/>
    </source>
</evidence>
<protein>
    <submittedName>
        <fullName evidence="6">(R)-2-hydroxyglutaryl-CoA dehydratase activating ATPase</fullName>
        <ecNumber evidence="6">3.6.1.3</ecNumber>
    </submittedName>
</protein>
<dbReference type="NCBIfam" id="TIGR00241">
    <property type="entry name" value="CoA_E_activ"/>
    <property type="match status" value="1"/>
</dbReference>
<evidence type="ECO:0000313" key="6">
    <source>
        <dbReference type="EMBL" id="MPN16472.1"/>
    </source>
</evidence>
<evidence type="ECO:0000256" key="1">
    <source>
        <dbReference type="ARBA" id="ARBA00001966"/>
    </source>
</evidence>
<comment type="caution">
    <text evidence="6">The sequence shown here is derived from an EMBL/GenBank/DDBJ whole genome shotgun (WGS) entry which is preliminary data.</text>
</comment>
<dbReference type="SUPFAM" id="SSF53067">
    <property type="entry name" value="Actin-like ATPase domain"/>
    <property type="match status" value="1"/>
</dbReference>
<accession>A0A645FS66</accession>
<sequence>MDYIGIDIGSTAAKVAVLGEHNIKFVMPTGWSSKETAEAIRNQLINSGVDMQTCRVVSTGYGRSAVTYAQKKLTEITCHAAGAMQFSKDCTVIDVGGQDTKVICVENGSVFDFLMNDKCSAGTGKFIEVMANRLGYDIDELFEHAALGIPLAISSLCTVFAESEIINYIG</sequence>
<dbReference type="AlphaFoldDB" id="A0A645FS66"/>
<name>A0A645FS66_9ZZZZ</name>
<dbReference type="EMBL" id="VSSQ01063433">
    <property type="protein sequence ID" value="MPN16472.1"/>
    <property type="molecule type" value="Genomic_DNA"/>
</dbReference>
<dbReference type="GO" id="GO:0016787">
    <property type="term" value="F:hydrolase activity"/>
    <property type="evidence" value="ECO:0007669"/>
    <property type="project" value="UniProtKB-KW"/>
</dbReference>
<proteinExistence type="predicted"/>
<feature type="domain" description="ATPase BadF/BadG/BcrA/BcrD type" evidence="5">
    <location>
        <begin position="4"/>
        <end position="167"/>
    </location>
</feature>
<dbReference type="InterPro" id="IPR051805">
    <property type="entry name" value="Dehydratase_Activator_Redct"/>
</dbReference>
<dbReference type="PANTHER" id="PTHR32329">
    <property type="entry name" value="BIFUNCTIONAL PROTEIN [INCLUDES 2-HYDROXYACYL-COA DEHYDRATASE (N-TER) AND ITS ACTIVATOR DOMAIN (C_TERM)-RELATED"/>
    <property type="match status" value="1"/>
</dbReference>
<dbReference type="PANTHER" id="PTHR32329:SF2">
    <property type="entry name" value="BIFUNCTIONAL PROTEIN [INCLUDES 2-HYDROXYACYL-COA DEHYDRATASE (N-TER) AND ITS ACTIVATOR DOMAIN (C_TERM)"/>
    <property type="match status" value="1"/>
</dbReference>
<dbReference type="GO" id="GO:0046872">
    <property type="term" value="F:metal ion binding"/>
    <property type="evidence" value="ECO:0007669"/>
    <property type="project" value="UniProtKB-KW"/>
</dbReference>
<dbReference type="InterPro" id="IPR043129">
    <property type="entry name" value="ATPase_NBD"/>
</dbReference>
<keyword evidence="6" id="KW-0378">Hydrolase</keyword>
<dbReference type="InterPro" id="IPR002731">
    <property type="entry name" value="ATPase_BadF"/>
</dbReference>
<dbReference type="Gene3D" id="3.30.420.40">
    <property type="match status" value="2"/>
</dbReference>
<dbReference type="EC" id="3.6.1.3" evidence="6"/>
<dbReference type="InterPro" id="IPR008275">
    <property type="entry name" value="CoA_E_activase_dom"/>
</dbReference>
<evidence type="ECO:0000256" key="3">
    <source>
        <dbReference type="ARBA" id="ARBA00023004"/>
    </source>
</evidence>
<keyword evidence="3" id="KW-0408">Iron</keyword>
<gene>
    <name evidence="6" type="primary">hgdC_11</name>
    <name evidence="6" type="ORF">SDC9_163816</name>
</gene>
<evidence type="ECO:0000259" key="5">
    <source>
        <dbReference type="Pfam" id="PF01869"/>
    </source>
</evidence>